<sequence>MSTMTLEAPAVVPPLAKPDIRLSFRGVLRSEWVKLRSVRSSAFTLLGAAFAMLAAGLIFASTIGSGGDGPGPGGGGVADPTSIALSGVMITQLIIGVLGVMAVSSEYSTGMIRSTLTGVPSRLPVLAAKVAVVVGAVFTTMLAVSVVVFLGAQAIMSGADLPTAALGDPGVLRAIVGSAAALTGVAVMGVAFGSILRGTAGAISTLFALVFLAPGLGQLLLPTSWRDDVLKYLPSNASGSFTSVVPDPSALGTTAGALVFAAWVAVPLVVAAVLLRRRDA</sequence>
<dbReference type="EMBL" id="JANYMP010000032">
    <property type="protein sequence ID" value="MCS7483435.1"/>
    <property type="molecule type" value="Genomic_DNA"/>
</dbReference>
<dbReference type="RefSeq" id="WP_259628893.1">
    <property type="nucleotide sequence ID" value="NZ_JANYMP010000032.1"/>
</dbReference>
<comment type="caution">
    <text evidence="2">The sequence shown here is derived from an EMBL/GenBank/DDBJ whole genome shotgun (WGS) entry which is preliminary data.</text>
</comment>
<feature type="transmembrane region" description="Helical" evidence="1">
    <location>
        <begin position="171"/>
        <end position="193"/>
    </location>
</feature>
<accession>A0A9X3AKT7</accession>
<evidence type="ECO:0000256" key="1">
    <source>
        <dbReference type="SAM" id="Phobius"/>
    </source>
</evidence>
<dbReference type="Proteomes" id="UP001141259">
    <property type="component" value="Unassembled WGS sequence"/>
</dbReference>
<feature type="transmembrane region" description="Helical" evidence="1">
    <location>
        <begin position="83"/>
        <end position="104"/>
    </location>
</feature>
<feature type="transmembrane region" description="Helical" evidence="1">
    <location>
        <begin position="255"/>
        <end position="275"/>
    </location>
</feature>
<keyword evidence="3" id="KW-1185">Reference proteome</keyword>
<proteinExistence type="predicted"/>
<feature type="transmembrane region" description="Helical" evidence="1">
    <location>
        <begin position="200"/>
        <end position="221"/>
    </location>
</feature>
<organism evidence="2 3">
    <name type="scientific">Umezawaea endophytica</name>
    <dbReference type="NCBI Taxonomy" id="1654476"/>
    <lineage>
        <taxon>Bacteria</taxon>
        <taxon>Bacillati</taxon>
        <taxon>Actinomycetota</taxon>
        <taxon>Actinomycetes</taxon>
        <taxon>Pseudonocardiales</taxon>
        <taxon>Pseudonocardiaceae</taxon>
        <taxon>Umezawaea</taxon>
    </lineage>
</organism>
<keyword evidence="1" id="KW-0812">Transmembrane</keyword>
<gene>
    <name evidence="2" type="ORF">NZH93_41875</name>
</gene>
<reference evidence="2" key="1">
    <citation type="submission" date="2022-08" db="EMBL/GenBank/DDBJ databases">
        <authorList>
            <person name="Tistechok S."/>
            <person name="Samborskyy M."/>
            <person name="Roman I."/>
        </authorList>
    </citation>
    <scope>NUCLEOTIDE SEQUENCE</scope>
    <source>
        <strain evidence="2">DSM 103496</strain>
    </source>
</reference>
<feature type="transmembrane region" description="Helical" evidence="1">
    <location>
        <begin position="42"/>
        <end position="63"/>
    </location>
</feature>
<keyword evidence="1" id="KW-0472">Membrane</keyword>
<protein>
    <submittedName>
        <fullName evidence="2">ABC transporter permease</fullName>
    </submittedName>
</protein>
<keyword evidence="1" id="KW-1133">Transmembrane helix</keyword>
<feature type="transmembrane region" description="Helical" evidence="1">
    <location>
        <begin position="125"/>
        <end position="151"/>
    </location>
</feature>
<evidence type="ECO:0000313" key="3">
    <source>
        <dbReference type="Proteomes" id="UP001141259"/>
    </source>
</evidence>
<evidence type="ECO:0000313" key="2">
    <source>
        <dbReference type="EMBL" id="MCS7483435.1"/>
    </source>
</evidence>
<dbReference type="Pfam" id="PF12730">
    <property type="entry name" value="ABC2_membrane_4"/>
    <property type="match status" value="1"/>
</dbReference>
<dbReference type="AlphaFoldDB" id="A0A9X3AKT7"/>
<name>A0A9X3AKT7_9PSEU</name>